<dbReference type="Gene3D" id="3.40.630.30">
    <property type="match status" value="1"/>
</dbReference>
<evidence type="ECO:0000313" key="2">
    <source>
        <dbReference type="EMBL" id="PVE09108.1"/>
    </source>
</evidence>
<dbReference type="InterPro" id="IPR016181">
    <property type="entry name" value="Acyl_CoA_acyltransferase"/>
</dbReference>
<accession>A0A2T7T1S3</accession>
<dbReference type="CDD" id="cd04301">
    <property type="entry name" value="NAT_SF"/>
    <property type="match status" value="1"/>
</dbReference>
<dbReference type="EMBL" id="AZSP01000245">
    <property type="protein sequence ID" value="PVE09108.1"/>
    <property type="molecule type" value="Genomic_DNA"/>
</dbReference>
<dbReference type="InterPro" id="IPR052729">
    <property type="entry name" value="Acyl/Acetyltrans_Enzymes"/>
</dbReference>
<sequence length="288" mass="31136">MPTPLSAQPIRRLTLSDLKSCADLAEDRSWAREEHKWGLLLSASTAYGIDDPAGKGLAAVCVVTSYGPTDRPELTAIGMLLVAGRHARQGLGRRLMDHALHEAGNTPLTLYATPFGRPLYEKLGFTDIGEAETLLGHLRSPEHPLRITTRPASAGDLPALVRLDTEVLGADRTHLIARLPAFADRLRVAEEGSTLIGYAAAWPTPAADVIGPLIARDTETAKALISALATGSDRPVRTVIDLRHKELQNWLKDHGLKPVTLTTLMAYGDRDLPGDRSRRFAPLNMATG</sequence>
<protein>
    <submittedName>
        <fullName evidence="2">Acetyltransferase</fullName>
    </submittedName>
</protein>
<dbReference type="Pfam" id="PF13673">
    <property type="entry name" value="Acetyltransf_10"/>
    <property type="match status" value="1"/>
</dbReference>
<dbReference type="SUPFAM" id="SSF55729">
    <property type="entry name" value="Acyl-CoA N-acyltransferases (Nat)"/>
    <property type="match status" value="1"/>
</dbReference>
<proteinExistence type="predicted"/>
<name>A0A2T7T1S3_9ACTN</name>
<dbReference type="PANTHER" id="PTHR47237">
    <property type="entry name" value="SLL0310 PROTEIN"/>
    <property type="match status" value="1"/>
</dbReference>
<dbReference type="Gene3D" id="3.40.630.90">
    <property type="match status" value="1"/>
</dbReference>
<feature type="domain" description="N-acetyltransferase" evidence="1">
    <location>
        <begin position="8"/>
        <end position="146"/>
    </location>
</feature>
<organism evidence="2 3">
    <name type="scientific">Streptomyces scopuliridis RB72</name>
    <dbReference type="NCBI Taxonomy" id="1440053"/>
    <lineage>
        <taxon>Bacteria</taxon>
        <taxon>Bacillati</taxon>
        <taxon>Actinomycetota</taxon>
        <taxon>Actinomycetes</taxon>
        <taxon>Kitasatosporales</taxon>
        <taxon>Streptomycetaceae</taxon>
        <taxon>Streptomyces</taxon>
    </lineage>
</organism>
<dbReference type="AlphaFoldDB" id="A0A2T7T1S3"/>
<dbReference type="OrthoDB" id="510731at2"/>
<dbReference type="PROSITE" id="PS51186">
    <property type="entry name" value="GNAT"/>
    <property type="match status" value="1"/>
</dbReference>
<dbReference type="Pfam" id="PF18014">
    <property type="entry name" value="Acetyltransf_18"/>
    <property type="match status" value="1"/>
</dbReference>
<dbReference type="STRING" id="1440053.GCA_000718095_05371"/>
<dbReference type="InterPro" id="IPR041496">
    <property type="entry name" value="YitH/HolE_GNAT"/>
</dbReference>
<reference evidence="2 3" key="1">
    <citation type="submission" date="2013-12" db="EMBL/GenBank/DDBJ databases">
        <title>Annotated genome of Streptomyces scopuliridis.</title>
        <authorList>
            <person name="Olson J.B."/>
        </authorList>
    </citation>
    <scope>NUCLEOTIDE SEQUENCE [LARGE SCALE GENOMIC DNA]</scope>
    <source>
        <strain evidence="2 3">RB72</strain>
    </source>
</reference>
<dbReference type="Proteomes" id="UP000245992">
    <property type="component" value="Unassembled WGS sequence"/>
</dbReference>
<evidence type="ECO:0000259" key="1">
    <source>
        <dbReference type="PROSITE" id="PS51186"/>
    </source>
</evidence>
<dbReference type="InterPro" id="IPR000182">
    <property type="entry name" value="GNAT_dom"/>
</dbReference>
<gene>
    <name evidence="2" type="ORF">Y717_04370</name>
</gene>
<keyword evidence="2" id="KW-0808">Transferase</keyword>
<evidence type="ECO:0000313" key="3">
    <source>
        <dbReference type="Proteomes" id="UP000245992"/>
    </source>
</evidence>
<keyword evidence="3" id="KW-1185">Reference proteome</keyword>
<dbReference type="RefSeq" id="WP_030354341.1">
    <property type="nucleotide sequence ID" value="NZ_AZSP01000245.1"/>
</dbReference>
<dbReference type="PANTHER" id="PTHR47237:SF2">
    <property type="entry name" value="BLL4206 PROTEIN"/>
    <property type="match status" value="1"/>
</dbReference>
<dbReference type="GO" id="GO:0016747">
    <property type="term" value="F:acyltransferase activity, transferring groups other than amino-acyl groups"/>
    <property type="evidence" value="ECO:0007669"/>
    <property type="project" value="InterPro"/>
</dbReference>
<comment type="caution">
    <text evidence="2">The sequence shown here is derived from an EMBL/GenBank/DDBJ whole genome shotgun (WGS) entry which is preliminary data.</text>
</comment>